<accession>A0A098DNN8</accession>
<proteinExistence type="predicted"/>
<reference evidence="2" key="3">
    <citation type="submission" date="2017-01" db="UniProtKB">
        <authorList>
            <consortium name="EnsemblFungi"/>
        </authorList>
    </citation>
    <scope>IDENTIFICATION</scope>
    <source>
        <strain evidence="2">PH-1 / ATCC MYA-4620 / FGSC 9075 / NRRL 31084</strain>
    </source>
</reference>
<feature type="coiled-coil region" evidence="1">
    <location>
        <begin position="74"/>
        <end position="101"/>
    </location>
</feature>
<protein>
    <submittedName>
        <fullName evidence="2">Uncharacterized protein</fullName>
    </submittedName>
</protein>
<reference evidence="2" key="2">
    <citation type="journal article" date="2010" name="Nature">
        <title>Comparative genomics reveals mobile pathogenicity chromosomes in Fusarium.</title>
        <authorList>
            <person name="Ma L.J."/>
            <person name="van der Does H.C."/>
            <person name="Borkovich K.A."/>
            <person name="Coleman J.J."/>
            <person name="Daboussi M.J."/>
            <person name="Di Pietro A."/>
            <person name="Dufresne M."/>
            <person name="Freitag M."/>
            <person name="Grabherr M."/>
            <person name="Henrissat B."/>
            <person name="Houterman P.M."/>
            <person name="Kang S."/>
            <person name="Shim W.B."/>
            <person name="Woloshuk C."/>
            <person name="Xie X."/>
            <person name="Xu J.R."/>
            <person name="Antoniw J."/>
            <person name="Baker S.E."/>
            <person name="Bluhm B.H."/>
            <person name="Breakspear A."/>
            <person name="Brown D.W."/>
            <person name="Butchko R.A."/>
            <person name="Chapman S."/>
            <person name="Coulson R."/>
            <person name="Coutinho P.M."/>
            <person name="Danchin E.G."/>
            <person name="Diener A."/>
            <person name="Gale L.R."/>
            <person name="Gardiner D.M."/>
            <person name="Goff S."/>
            <person name="Hammond-Kosack K.E."/>
            <person name="Hilburn K."/>
            <person name="Hua-Van A."/>
            <person name="Jonkers W."/>
            <person name="Kazan K."/>
            <person name="Kodira C.D."/>
            <person name="Koehrsen M."/>
            <person name="Kumar L."/>
            <person name="Lee Y.H."/>
            <person name="Li L."/>
            <person name="Manners J.M."/>
            <person name="Miranda-Saavedra D."/>
            <person name="Mukherjee M."/>
            <person name="Park G."/>
            <person name="Park J."/>
            <person name="Park S.Y."/>
            <person name="Proctor R.H."/>
            <person name="Regev A."/>
            <person name="Ruiz-Roldan M.C."/>
            <person name="Sain D."/>
            <person name="Sakthikumar S."/>
            <person name="Sykes S."/>
            <person name="Schwartz D.C."/>
            <person name="Turgeon B.G."/>
            <person name="Wapinski I."/>
            <person name="Yoder O."/>
            <person name="Young S."/>
            <person name="Zeng Q."/>
            <person name="Zhou S."/>
            <person name="Galagan J."/>
            <person name="Cuomo C.A."/>
            <person name="Kistler H.C."/>
            <person name="Rep M."/>
        </authorList>
    </citation>
    <scope>GENOME REANNOTATION</scope>
    <source>
        <strain evidence="2">PH-1 / ATCC MYA-4620 / FGSC 9075 / NRRL 31084</strain>
    </source>
</reference>
<reference evidence="2" key="1">
    <citation type="journal article" date="2007" name="Science">
        <title>The Fusarium graminearum genome reveals a link between localized polymorphism and pathogen specialization.</title>
        <authorList>
            <person name="Cuomo C.A."/>
            <person name="Gueldener U."/>
            <person name="Xu J.-R."/>
            <person name="Trail F."/>
            <person name="Turgeon B.G."/>
            <person name="Di Pietro A."/>
            <person name="Walton J.D."/>
            <person name="Ma L.-J."/>
            <person name="Baker S.E."/>
            <person name="Rep M."/>
            <person name="Adam G."/>
            <person name="Antoniw J."/>
            <person name="Baldwin T."/>
            <person name="Calvo S.E."/>
            <person name="Chang Y.-L."/>
            <person name="DeCaprio D."/>
            <person name="Gale L.R."/>
            <person name="Gnerre S."/>
            <person name="Goswami R.S."/>
            <person name="Hammond-Kosack K."/>
            <person name="Harris L.J."/>
            <person name="Hilburn K."/>
            <person name="Kennell J.C."/>
            <person name="Kroken S."/>
            <person name="Magnuson J.K."/>
            <person name="Mannhaupt G."/>
            <person name="Mauceli E.W."/>
            <person name="Mewes H.-W."/>
            <person name="Mitterbauer R."/>
            <person name="Muehlbauer G."/>
            <person name="Muensterkoetter M."/>
            <person name="Nelson D."/>
            <person name="O'Donnell K."/>
            <person name="Ouellet T."/>
            <person name="Qi W."/>
            <person name="Quesneville H."/>
            <person name="Roncero M.I.G."/>
            <person name="Seong K.-Y."/>
            <person name="Tetko I.V."/>
            <person name="Urban M."/>
            <person name="Waalwijk C."/>
            <person name="Ward T.J."/>
            <person name="Yao J."/>
            <person name="Birren B.W."/>
            <person name="Kistler H.C."/>
        </authorList>
    </citation>
    <scope>NUCLEOTIDE SEQUENCE [LARGE SCALE GENOMIC DNA]</scope>
    <source>
        <strain evidence="2">PH-1 / ATCC MYA-4620 / FGSC 9075 / NRRL 31084</strain>
    </source>
</reference>
<evidence type="ECO:0000313" key="2">
    <source>
        <dbReference type="EnsemblFungi" id="CEF79566"/>
    </source>
</evidence>
<name>A0A098DNN8_GIBZE</name>
<dbReference type="EMBL" id="HG970333">
    <property type="status" value="NOT_ANNOTATED_CDS"/>
    <property type="molecule type" value="Genomic_DNA"/>
</dbReference>
<sequence>MQQMMEPAHAILLKRLSPEEETALEARRIMSAIEHRKFAVSKQNAPAQVNWAVDPDERTKQIQSVFMETLEPEANLYIRDAEDKQAEIDQLEITLREKVNSYSMTAYNSLEAMVQSLLLIDNGEKTYKNLHADVIGALDDCTDKFSQLSIACKDSVHDFGNKAGDCMELKDSIGRFISELKTQMDQVNGPVDSIMERKQERDQNLDKHRQREQVLAQQLRDIQSSSSDFGFQFSSIFSDNAKNDLQNRVDDAQDRLHRNAQEQHMELKKIEQFYRLAITSLNSGAAIATLIEQVQRTHEKMGLEYSHAIDHHKAADGLFRGLLDLKNKLYAGDWTSTRDRSLQVVLQLMQQDDEVFQRQAYYEDMELRVKAAIVSKLGEGAVARLLAPAAPVGYVEY</sequence>
<accession>A0A0E0S7U1</accession>
<keyword evidence="1" id="KW-0175">Coiled coil</keyword>
<organism evidence="2">
    <name type="scientific">Gibberella zeae (strain ATCC MYA-4620 / CBS 123657 / FGSC 9075 / NRRL 31084 / PH-1)</name>
    <name type="common">Wheat head blight fungus</name>
    <name type="synonym">Fusarium graminearum</name>
    <dbReference type="NCBI Taxonomy" id="229533"/>
    <lineage>
        <taxon>Eukaryota</taxon>
        <taxon>Fungi</taxon>
        <taxon>Dikarya</taxon>
        <taxon>Ascomycota</taxon>
        <taxon>Pezizomycotina</taxon>
        <taxon>Sordariomycetes</taxon>
        <taxon>Hypocreomycetidae</taxon>
        <taxon>Hypocreales</taxon>
        <taxon>Nectriaceae</taxon>
        <taxon>Fusarium</taxon>
    </lineage>
</organism>
<evidence type="ECO:0000256" key="1">
    <source>
        <dbReference type="SAM" id="Coils"/>
    </source>
</evidence>
<dbReference type="AlphaFoldDB" id="A0A098DNN8"/>
<dbReference type="EnsemblFungi" id="CEF79566">
    <property type="protein sequence ID" value="CEF79566"/>
    <property type="gene ID" value="FGRRES_04533_M"/>
</dbReference>